<evidence type="ECO:0000259" key="7">
    <source>
        <dbReference type="Pfam" id="PF01593"/>
    </source>
</evidence>
<dbReference type="InterPro" id="IPR014105">
    <property type="entry name" value="Carotenoid/retinoid_OxRdtase"/>
</dbReference>
<dbReference type="PANTHER" id="PTHR43734:SF7">
    <property type="entry name" value="4,4'-DIAPONEUROSPORENE OXYGENASE"/>
    <property type="match status" value="1"/>
</dbReference>
<dbReference type="Proteomes" id="UP001193501">
    <property type="component" value="Unassembled WGS sequence"/>
</dbReference>
<reference evidence="8" key="1">
    <citation type="submission" date="2020-01" db="EMBL/GenBank/DDBJ databases">
        <authorList>
            <person name="Chen W.-M."/>
        </authorList>
    </citation>
    <scope>NUCLEOTIDE SEQUENCE</scope>
    <source>
        <strain evidence="8">CYK-10</strain>
    </source>
</reference>
<dbReference type="InterPro" id="IPR036188">
    <property type="entry name" value="FAD/NAD-bd_sf"/>
</dbReference>
<evidence type="ECO:0000256" key="3">
    <source>
        <dbReference type="ARBA" id="ARBA00022746"/>
    </source>
</evidence>
<dbReference type="NCBIfam" id="TIGR02734">
    <property type="entry name" value="crtI_fam"/>
    <property type="match status" value="1"/>
</dbReference>
<dbReference type="RefSeq" id="WP_168773237.1">
    <property type="nucleotide sequence ID" value="NZ_JAABNR010000002.1"/>
</dbReference>
<protein>
    <submittedName>
        <fullName evidence="8">Phytoene desaturase</fullName>
    </submittedName>
</protein>
<feature type="region of interest" description="Disordered" evidence="6">
    <location>
        <begin position="491"/>
        <end position="515"/>
    </location>
</feature>
<gene>
    <name evidence="8" type="primary">crtI</name>
    <name evidence="8" type="ORF">GV832_02425</name>
</gene>
<evidence type="ECO:0000313" key="8">
    <source>
        <dbReference type="EMBL" id="NBZ86423.1"/>
    </source>
</evidence>
<evidence type="ECO:0000256" key="2">
    <source>
        <dbReference type="ARBA" id="ARBA00006046"/>
    </source>
</evidence>
<sequence>MREAGDSAVVIGAGMGGLAAAIRLAALGLAVTVVEAEAAPGGKARAVPTAAGPAQTGPTVLTWPDLAEELFALAGQRMDDQLTLTALPELARHFWTDGSRLDLYPSREANSAAIEAFAGPKEAAAFRRFDQLASDLAEALTPPILSRPRPSMLGVLRAVMTRPAIWPALAPGQSLQGLLQRHFADPRLVQLFGRYATYVGGRPHLSPAVLALIWRVESEGVFAVQGGISALAAALARMAEALGVRFLYATRARRIRLQDGAVCGVETEGGQFLSCATCVFAGDPEALRQGFLGSAAKAALPGTGPKRSLSAWVWAFAAKPQGVDLLHHNLFFTPDPSGEWGPIAKGEMPTQPTLYLCAQDRLPGRTPPARERFEIIMNGPAGQPASAAEEQTCHQRTFPPLTRFGLTLAPETPHLLTPQALARAYPGSGGAIYGGSPEASLAAFQRPTARTRVPGLYLAGGGAHPGAGVPMALLSGRHAVETIWKDRISGSLRRPGAMPGGMSTASRTTGRAPSR</sequence>
<dbReference type="EMBL" id="JAABNR010000002">
    <property type="protein sequence ID" value="NBZ86423.1"/>
    <property type="molecule type" value="Genomic_DNA"/>
</dbReference>
<evidence type="ECO:0000256" key="6">
    <source>
        <dbReference type="SAM" id="MobiDB-lite"/>
    </source>
</evidence>
<evidence type="ECO:0000313" key="9">
    <source>
        <dbReference type="Proteomes" id="UP001193501"/>
    </source>
</evidence>
<accession>A0AAE4Y885</accession>
<keyword evidence="3 5" id="KW-0125">Carotenoid biosynthesis</keyword>
<organism evidence="8 9">
    <name type="scientific">Stagnihabitans tardus</name>
    <dbReference type="NCBI Taxonomy" id="2699202"/>
    <lineage>
        <taxon>Bacteria</taxon>
        <taxon>Pseudomonadati</taxon>
        <taxon>Pseudomonadota</taxon>
        <taxon>Alphaproteobacteria</taxon>
        <taxon>Rhodobacterales</taxon>
        <taxon>Paracoccaceae</taxon>
        <taxon>Stagnihabitans</taxon>
    </lineage>
</organism>
<keyword evidence="9" id="KW-1185">Reference proteome</keyword>
<name>A0AAE4Y885_9RHOB</name>
<keyword evidence="4 5" id="KW-0560">Oxidoreductase</keyword>
<dbReference type="Pfam" id="PF01593">
    <property type="entry name" value="Amino_oxidase"/>
    <property type="match status" value="1"/>
</dbReference>
<dbReference type="PANTHER" id="PTHR43734">
    <property type="entry name" value="PHYTOENE DESATURASE"/>
    <property type="match status" value="1"/>
</dbReference>
<comment type="caution">
    <text evidence="8">The sequence shown here is derived from an EMBL/GenBank/DDBJ whole genome shotgun (WGS) entry which is preliminary data.</text>
</comment>
<dbReference type="InterPro" id="IPR054841">
    <property type="entry name" value="carotdesatCrtD"/>
</dbReference>
<comment type="pathway">
    <text evidence="1 5">Carotenoid biosynthesis.</text>
</comment>
<comment type="similarity">
    <text evidence="2 5">Belongs to the carotenoid/retinoid oxidoreductase family.</text>
</comment>
<dbReference type="PROSITE" id="PS00982">
    <property type="entry name" value="PHYTOENE_DH"/>
    <property type="match status" value="1"/>
</dbReference>
<dbReference type="GO" id="GO:0016627">
    <property type="term" value="F:oxidoreductase activity, acting on the CH-CH group of donors"/>
    <property type="evidence" value="ECO:0007669"/>
    <property type="project" value="UniProtKB-ARBA"/>
</dbReference>
<proteinExistence type="inferred from homology"/>
<dbReference type="GO" id="GO:0016117">
    <property type="term" value="P:carotenoid biosynthetic process"/>
    <property type="evidence" value="ECO:0007669"/>
    <property type="project" value="UniProtKB-KW"/>
</dbReference>
<dbReference type="AlphaFoldDB" id="A0AAE4Y885"/>
<dbReference type="NCBIfam" id="NF045637">
    <property type="entry name" value="carotdesatCrtDProt"/>
    <property type="match status" value="1"/>
</dbReference>
<feature type="compositionally biased region" description="Polar residues" evidence="6">
    <location>
        <begin position="503"/>
        <end position="515"/>
    </location>
</feature>
<evidence type="ECO:0000256" key="4">
    <source>
        <dbReference type="ARBA" id="ARBA00023002"/>
    </source>
</evidence>
<evidence type="ECO:0000256" key="5">
    <source>
        <dbReference type="RuleBase" id="RU362075"/>
    </source>
</evidence>
<dbReference type="Gene3D" id="3.50.50.60">
    <property type="entry name" value="FAD/NAD(P)-binding domain"/>
    <property type="match status" value="2"/>
</dbReference>
<feature type="domain" description="Amine oxidase" evidence="7">
    <location>
        <begin position="15"/>
        <end position="483"/>
    </location>
</feature>
<dbReference type="SUPFAM" id="SSF51905">
    <property type="entry name" value="FAD/NAD(P)-binding domain"/>
    <property type="match status" value="1"/>
</dbReference>
<evidence type="ECO:0000256" key="1">
    <source>
        <dbReference type="ARBA" id="ARBA00004829"/>
    </source>
</evidence>
<dbReference type="InterPro" id="IPR008150">
    <property type="entry name" value="Phytoene_DH_bac_CS"/>
</dbReference>
<dbReference type="InterPro" id="IPR002937">
    <property type="entry name" value="Amino_oxidase"/>
</dbReference>